<evidence type="ECO:0000256" key="7">
    <source>
        <dbReference type="ARBA" id="ARBA00022807"/>
    </source>
</evidence>
<evidence type="ECO:0000256" key="5">
    <source>
        <dbReference type="ARBA" id="ARBA00022741"/>
    </source>
</evidence>
<evidence type="ECO:0000256" key="11">
    <source>
        <dbReference type="SAM" id="Phobius"/>
    </source>
</evidence>
<dbReference type="CDD" id="cd23169">
    <property type="entry name" value="ps-ssRNAv-Picornavirales"/>
    <property type="match status" value="1"/>
</dbReference>
<protein>
    <recommendedName>
        <fullName evidence="15">Polyprotein</fullName>
    </recommendedName>
</protein>
<evidence type="ECO:0000256" key="8">
    <source>
        <dbReference type="ARBA" id="ARBA00022840"/>
    </source>
</evidence>
<evidence type="ECO:0000256" key="3">
    <source>
        <dbReference type="ARBA" id="ARBA00022679"/>
    </source>
</evidence>
<dbReference type="PROSITE" id="PS50507">
    <property type="entry name" value="RDRP_SSRNA_POS"/>
    <property type="match status" value="1"/>
</dbReference>
<dbReference type="InterPro" id="IPR004005">
    <property type="entry name" value="Calicivirus_coat"/>
</dbReference>
<dbReference type="SUPFAM" id="SSF56672">
    <property type="entry name" value="DNA/RNA polymerases"/>
    <property type="match status" value="1"/>
</dbReference>
<feature type="domain" description="RdRp catalytic" evidence="12">
    <location>
        <begin position="1577"/>
        <end position="1702"/>
    </location>
</feature>
<evidence type="ECO:0000256" key="9">
    <source>
        <dbReference type="ARBA" id="ARBA00022844"/>
    </source>
</evidence>
<feature type="transmembrane region" description="Helical" evidence="11">
    <location>
        <begin position="91"/>
        <end position="113"/>
    </location>
</feature>
<dbReference type="GO" id="GO:0006351">
    <property type="term" value="P:DNA-templated transcription"/>
    <property type="evidence" value="ECO:0007669"/>
    <property type="project" value="InterPro"/>
</dbReference>
<dbReference type="GO" id="GO:0008234">
    <property type="term" value="F:cysteine-type peptidase activity"/>
    <property type="evidence" value="ECO:0007669"/>
    <property type="project" value="UniProtKB-KW"/>
</dbReference>
<dbReference type="PROSITE" id="PS51218">
    <property type="entry name" value="SF3_HELICASE_2"/>
    <property type="match status" value="1"/>
</dbReference>
<keyword evidence="11" id="KW-1133">Transmembrane helix</keyword>
<organism evidence="14">
    <name type="scientific">Warroolaba Creek virus 3</name>
    <dbReference type="NCBI Taxonomy" id="2714908"/>
    <lineage>
        <taxon>Viruses</taxon>
        <taxon>Riboviria</taxon>
    </lineage>
</organism>
<keyword evidence="5" id="KW-0547">Nucleotide-binding</keyword>
<evidence type="ECO:0000256" key="6">
    <source>
        <dbReference type="ARBA" id="ARBA00022801"/>
    </source>
</evidence>
<dbReference type="GO" id="GO:0044423">
    <property type="term" value="C:virion component"/>
    <property type="evidence" value="ECO:0007669"/>
    <property type="project" value="UniProtKB-KW"/>
</dbReference>
<dbReference type="Gene3D" id="2.60.120.20">
    <property type="match status" value="1"/>
</dbReference>
<evidence type="ECO:0000256" key="2">
    <source>
        <dbReference type="ARBA" id="ARBA00022670"/>
    </source>
</evidence>
<keyword evidence="7" id="KW-0788">Thiol protease</keyword>
<evidence type="ECO:0000256" key="1">
    <source>
        <dbReference type="ARBA" id="ARBA00004328"/>
    </source>
</evidence>
<dbReference type="InterPro" id="IPR009003">
    <property type="entry name" value="Peptidase_S1_PA"/>
</dbReference>
<dbReference type="GO" id="GO:0003968">
    <property type="term" value="F:RNA-directed RNA polymerase activity"/>
    <property type="evidence" value="ECO:0007669"/>
    <property type="project" value="InterPro"/>
</dbReference>
<dbReference type="GO" id="GO:0003724">
    <property type="term" value="F:RNA helicase activity"/>
    <property type="evidence" value="ECO:0007669"/>
    <property type="project" value="InterPro"/>
</dbReference>
<feature type="transmembrane region" description="Helical" evidence="11">
    <location>
        <begin position="61"/>
        <end position="84"/>
    </location>
</feature>
<dbReference type="GO" id="GO:0006508">
    <property type="term" value="P:proteolysis"/>
    <property type="evidence" value="ECO:0007669"/>
    <property type="project" value="UniProtKB-KW"/>
</dbReference>
<dbReference type="InterPro" id="IPR000605">
    <property type="entry name" value="Helicase_SF3_ssDNA/RNA_vir"/>
</dbReference>
<dbReference type="SUPFAM" id="SSF50494">
    <property type="entry name" value="Trypsin-like serine proteases"/>
    <property type="match status" value="1"/>
</dbReference>
<keyword evidence="4" id="KW-0548">Nucleotidyltransferase</keyword>
<reference evidence="14" key="1">
    <citation type="submission" date="2019-12" db="EMBL/GenBank/DDBJ databases">
        <authorList>
            <person name="Ramirez A.L."/>
            <person name="Colmant A.M.G."/>
            <person name="Warrilow D."/>
            <person name="Huang B."/>
            <person name="Pyke A.T."/>
            <person name="McMahon J.L."/>
            <person name="Meyer D.B."/>
            <person name="Graham R.M.A."/>
            <person name="Jennison A.V."/>
            <person name="Ritchie S.A."/>
            <person name="van den Hurk A.F."/>
        </authorList>
    </citation>
    <scope>NUCLEOTIDE SEQUENCE</scope>
    <source>
        <strain evidence="14">WRCV3 205650</strain>
    </source>
</reference>
<keyword evidence="11" id="KW-0472">Membrane</keyword>
<dbReference type="InterPro" id="IPR043502">
    <property type="entry name" value="DNA/RNA_pol_sf"/>
</dbReference>
<dbReference type="GO" id="GO:0003723">
    <property type="term" value="F:RNA binding"/>
    <property type="evidence" value="ECO:0007669"/>
    <property type="project" value="InterPro"/>
</dbReference>
<evidence type="ECO:0000259" key="13">
    <source>
        <dbReference type="PROSITE" id="PS51218"/>
    </source>
</evidence>
<dbReference type="EMBL" id="MN784078">
    <property type="protein sequence ID" value="QIJ25870.1"/>
    <property type="molecule type" value="Genomic_RNA"/>
</dbReference>
<evidence type="ECO:0000313" key="14">
    <source>
        <dbReference type="EMBL" id="QIJ25870.1"/>
    </source>
</evidence>
<dbReference type="GO" id="GO:0005524">
    <property type="term" value="F:ATP binding"/>
    <property type="evidence" value="ECO:0007669"/>
    <property type="project" value="UniProtKB-KW"/>
</dbReference>
<dbReference type="InterPro" id="IPR043128">
    <property type="entry name" value="Rev_trsase/Diguanyl_cyclase"/>
</dbReference>
<evidence type="ECO:0008006" key="15">
    <source>
        <dbReference type="Google" id="ProtNLM"/>
    </source>
</evidence>
<comment type="subcellular location">
    <subcellularLocation>
        <location evidence="1">Virion</location>
    </subcellularLocation>
</comment>
<dbReference type="InterPro" id="IPR014759">
    <property type="entry name" value="Helicase_SF3_ssRNA_vir"/>
</dbReference>
<dbReference type="SUPFAM" id="SSF88633">
    <property type="entry name" value="Positive stranded ssRNA viruses"/>
    <property type="match status" value="1"/>
</dbReference>
<evidence type="ECO:0000256" key="10">
    <source>
        <dbReference type="ARBA" id="ARBA00022953"/>
    </source>
</evidence>
<evidence type="ECO:0000256" key="4">
    <source>
        <dbReference type="ARBA" id="ARBA00022695"/>
    </source>
</evidence>
<keyword evidence="2" id="KW-0645">Protease</keyword>
<dbReference type="Pfam" id="PF00915">
    <property type="entry name" value="Calici_coat"/>
    <property type="match status" value="1"/>
</dbReference>
<dbReference type="GO" id="GO:0039694">
    <property type="term" value="P:viral RNA genome replication"/>
    <property type="evidence" value="ECO:0007669"/>
    <property type="project" value="InterPro"/>
</dbReference>
<dbReference type="Pfam" id="PF00680">
    <property type="entry name" value="RdRP_1"/>
    <property type="match status" value="1"/>
</dbReference>
<dbReference type="InterPro" id="IPR007094">
    <property type="entry name" value="RNA-dir_pol_PSvirus"/>
</dbReference>
<keyword evidence="3" id="KW-0808">Transferase</keyword>
<keyword evidence="8" id="KW-0067">ATP-binding</keyword>
<accession>A0A6G7M5K3</accession>
<keyword evidence="6" id="KW-0378">Hydrolase</keyword>
<keyword evidence="9" id="KW-0946">Virion</keyword>
<keyword evidence="11" id="KW-0812">Transmembrane</keyword>
<dbReference type="InterPro" id="IPR029053">
    <property type="entry name" value="Viral_coat"/>
</dbReference>
<keyword evidence="10" id="KW-0693">Viral RNA replication</keyword>
<dbReference type="InterPro" id="IPR001205">
    <property type="entry name" value="RNA-dir_pol_C"/>
</dbReference>
<evidence type="ECO:0000259" key="12">
    <source>
        <dbReference type="PROSITE" id="PS50507"/>
    </source>
</evidence>
<dbReference type="Gene3D" id="3.30.70.270">
    <property type="match status" value="1"/>
</dbReference>
<dbReference type="CDD" id="cd00048">
    <property type="entry name" value="DSRM_SF"/>
    <property type="match status" value="1"/>
</dbReference>
<feature type="domain" description="SF3 helicase" evidence="13">
    <location>
        <begin position="279"/>
        <end position="449"/>
    </location>
</feature>
<proteinExistence type="predicted"/>
<name>A0A6G7M5K3_9VIRU</name>
<sequence>MSLPTTQTDVKVDPPALDPDNLRSDILNAIKSMPAKDTMQFVQMLTDLLDGLLSKEVKDTLTYTVCSSLVASLLGFITSAVAMFNSTAVGGVIHGAVLLTQLNAFVANLHVVLKASNITFSKERALEAVQVSIQSAIDKLTPNSFEWLATLFQQAMLVMIAGLTTFKVVDIKHVLETGAMIKANETITKSISGFTKFVLQDLCHLDITGEAAYFKEVTDYAERSIFLAATPYHEYITKPELYQELENMLTNVIPVVSKRVTPKTSASLRSACTILVNHVSVLNNKLASIREALTAQLRQETVGIYLCGKQAVGKSSLITYVWNKIAEEMGYSKDQYNLSLNNDSAHFAPYAMQHVGIYNEFGFYRDQDPILPKLTGIISGDPFNMPGAALEHKVQPANFKAVFLTSNVLSPNLTGACSQQGVEALWDRFLRFEIIDPKNPSRNQTCPWRQPDFSHLTVRLYRTNDSSLVLPESSMEVMTVEQMIKEIKAQLIARELNYLKTRAAALHPADYIENRIRQLELTPNAGRTFFVVRYQGPPSAGKTADASVLATLFNQAYRLPIRYVYSFDELPIKAPAIYVVDDILPQQEHKSYLAWINRTHERSVVLLVTNTILEPKGIWKKVVHIDSDAPSGIARRLGISHPTLYKGPDGKIHNLAMPYQYTVNKTSSGLATCGDITNGDINNYLLKEYNNYLISMGGIVKTQLPYTGPLDDWDFHGVFKTVDEMHSCLSSKTAATAAYAKGRIAISPRLANFAQTMEKPIELLSAVNVTTAEHMEHNATVLASFFERRIPGVRMYFTIGDKTFVVDGRTLHLPCNTDISVKATPDEFIITNIASTVVVPRSVALKNYFSEQPMLLSELQDDVSSYLALNHYIANHEDRQNWHAWFSLNKLRESIQSYKEKGALSFAMNNKVVTIIAAIGVAVTTCVTAKRLWNWAFTKELKQNTSGDEDNPDDPRYKPLQDLRERYQRAVFNRGNPSLIKQEAAEKGMGKLFGEWEIAFRSNARNVQDVVNLLQNTPIEHAVRHLRENPKSLRSLVEYCRSEYHVPNMVSIDDIITPIPSLTKAMAAKLIKNYARIDAKGSCYALGLRDKLFVTVSHLFGAVNETCQIRYNGEAYNARCIKLNRPRDLAIVMVTDKHFPTLTNIESMLPSISEHTTTTSATFVRPLPNELSYHTDTVRYIPKSIITRTCSDRFALNENFYIMDITTMCASQQVYQRGDCGFPIVVYKDNKWLIMGIHNSYHQADGTMYFSALHKEDLNDLRTNVTPNSDMTIGHPLDEDTAYTTTSFMRSKLDVEMKPSVFQDVSDLPFFGFNPNFAPTSRPSHKKQYLAACEEVTECPVLPSALDLTHVTDTSSLVKNTHGTPHPLLTQAVKYAKKTPEYGRGLDPQITELTLDHINTYFQTNYNVESTPLKLGAIINGFGALQGFDMTTSVGMNLKMQYKIHVKRPEDNPDVLFVNRNKEGEKPYYAINIDTPAGRQLNEDFNLYDKSIQNGIPICMIIKDNAKVELLPKEKVKKGKVRLFNEIDLAVNMVFKKYFGRFVEKVIATHSQTMYAIGYNPYLDANYYYKALAKQDATFISTDYASLDKTIPKELIKFFVYTVLSGYPNQVKEALYKTLANTFHLIEGSMYYVDCGNESGSYVTTLMNCFVVHFNTWYTCCRIYKEKHLVWPTFRELTNACNMRILGDDCIRAITGLPVTFEELKADAALMNLELTAPKQEGTLSFCSRVFGFEDGIIYPRLKEESVIGCLFYFTELTPEKIEQNMSVALFEASLHPKPFFLKVASMCDILARKFGITYDRLSYETYRLTFREYVVGLTESPVYQGQATPNSRQIFANPIASSSKEEIAIMNHKIWLNEYAQRNALAIQSEDRANDSEWVNTITIAYPGGLTLTAHGHGPTKSEAKNKSATIMFNEVSEHAPIESQTAFDGTITKPYPYAANKPATNGLKKKKTPNQQIQSILPTFAQVQQNSDTPIEPATMNQAAKFQGISSLPHSINPQPTGQVPAMTSSGEDVVAAVSSAQVQVLNPIGAPDTSTMGAIQFDIKDLIYGQFLDSDTEIEINADLPAGSIIAQIPYALANNIYTNPYIRAWGALHERYTGSFQYRFTLIGNPLFSGAVGIAWYPKRITTSTAPVSELMKYAYSAKGVTMPWNVIHTLHDARKDNFYREVADDTNLDDRPHLVLYLHMSLQNPLQPGVITRVRIASKLSNAAEPNPFRAMLPIIPSEPATTFQAASLSSPTSLQELLPGMLNLPLWIYTDGNKAVGTLPGMNRNEFQFYKADNQRGNGYEVSGGRMTNGATNVQTIAEANEDGWMVAGLPGSHVVTTLLTLHNMSQTELHEVFTELAVQGMQYKGANSAGHLTAADWADLATKPIQATSWPLVHSRTTNTTPILMETIDQGPDVNPTIIEIRVLGWHKYITSYGVLMFAITQVTQPSGTIANARKMESFSAMKMDAQLSILQIEAEVGATSPNAPELPAGYNLLQITEMPPTAVAAEGMRVPTASCNNDVVHIFARRAEGIESTQCLQFRLIDLRSSRVVATVRFLQEYGVFVINNPHLDAYRVIPQNTTDLAISLVSTVERTTDFQQTDTSFFVSRQAPSSILSAKQGVASYRTIFPKKEKVTANAALLAGGLLSGLGGALGQHAQNKQEEKMQANKFAHEEGMQSSMFDFNREMTQSQQDFQNMMQQNTFGYGFEMQEKNAATDLNFMREMQKESRETNALNAANTLTARGLGSRSFALTSSVPGSSIA</sequence>
<dbReference type="Pfam" id="PF00910">
    <property type="entry name" value="RNA_helicase"/>
    <property type="match status" value="1"/>
</dbReference>